<evidence type="ECO:0000313" key="3">
    <source>
        <dbReference type="EnsemblMetazoa" id="XP_020892635.2"/>
    </source>
</evidence>
<dbReference type="Pfam" id="PF12836">
    <property type="entry name" value="HHH_3"/>
    <property type="match status" value="1"/>
</dbReference>
<dbReference type="KEGG" id="epa:110231908"/>
<feature type="compositionally biased region" description="Basic residues" evidence="1">
    <location>
        <begin position="299"/>
        <end position="315"/>
    </location>
</feature>
<dbReference type="InterPro" id="IPR003029">
    <property type="entry name" value="S1_domain"/>
</dbReference>
<proteinExistence type="predicted"/>
<dbReference type="InterPro" id="IPR050437">
    <property type="entry name" value="Ribos_protein_bS1-like"/>
</dbReference>
<dbReference type="SMART" id="SM00732">
    <property type="entry name" value="YqgFc"/>
    <property type="match status" value="1"/>
</dbReference>
<evidence type="ECO:0000313" key="4">
    <source>
        <dbReference type="Proteomes" id="UP000887567"/>
    </source>
</evidence>
<dbReference type="Pfam" id="PF00575">
    <property type="entry name" value="S1"/>
    <property type="match status" value="1"/>
</dbReference>
<dbReference type="GO" id="GO:0003729">
    <property type="term" value="F:mRNA binding"/>
    <property type="evidence" value="ECO:0007669"/>
    <property type="project" value="TreeGrafter"/>
</dbReference>
<dbReference type="AlphaFoldDB" id="A0A913WQM4"/>
<reference evidence="3" key="1">
    <citation type="submission" date="2022-11" db="UniProtKB">
        <authorList>
            <consortium name="EnsemblMetazoa"/>
        </authorList>
    </citation>
    <scope>IDENTIFICATION</scope>
</reference>
<dbReference type="Proteomes" id="UP000887567">
    <property type="component" value="Unplaced"/>
</dbReference>
<dbReference type="InterPro" id="IPR010994">
    <property type="entry name" value="RuvA_2-like"/>
</dbReference>
<dbReference type="InterPro" id="IPR032639">
    <property type="entry name" value="Tex_YqgF"/>
</dbReference>
<dbReference type="RefSeq" id="XP_020892635.2">
    <property type="nucleotide sequence ID" value="XM_021036976.2"/>
</dbReference>
<dbReference type="Gene3D" id="2.40.50.140">
    <property type="entry name" value="Nucleic acid-binding proteins"/>
    <property type="match status" value="1"/>
</dbReference>
<dbReference type="Pfam" id="PF17674">
    <property type="entry name" value="HHH_9"/>
    <property type="match status" value="1"/>
</dbReference>
<dbReference type="GO" id="GO:0003735">
    <property type="term" value="F:structural constituent of ribosome"/>
    <property type="evidence" value="ECO:0007669"/>
    <property type="project" value="TreeGrafter"/>
</dbReference>
<dbReference type="OrthoDB" id="995477at2759"/>
<dbReference type="InterPro" id="IPR041692">
    <property type="entry name" value="HHH_9"/>
</dbReference>
<dbReference type="GO" id="GO:0006412">
    <property type="term" value="P:translation"/>
    <property type="evidence" value="ECO:0007669"/>
    <property type="project" value="TreeGrafter"/>
</dbReference>
<dbReference type="SUPFAM" id="SSF50249">
    <property type="entry name" value="Nucleic acid-binding proteins"/>
    <property type="match status" value="1"/>
</dbReference>
<feature type="region of interest" description="Disordered" evidence="1">
    <location>
        <begin position="294"/>
        <end position="319"/>
    </location>
</feature>
<dbReference type="GeneID" id="110231908"/>
<feature type="domain" description="S1 motif" evidence="2">
    <location>
        <begin position="422"/>
        <end position="486"/>
    </location>
</feature>
<protein>
    <recommendedName>
        <fullName evidence="2">S1 motif domain-containing protein</fullName>
    </recommendedName>
</protein>
<dbReference type="PANTHER" id="PTHR10724:SF10">
    <property type="entry name" value="S1 RNA-BINDING DOMAIN-CONTAINING PROTEIN 1"/>
    <property type="match status" value="1"/>
</dbReference>
<dbReference type="PANTHER" id="PTHR10724">
    <property type="entry name" value="30S RIBOSOMAL PROTEIN S1"/>
    <property type="match status" value="1"/>
</dbReference>
<dbReference type="FunFam" id="3.30.420.140:FF:000001">
    <property type="entry name" value="RNA-binding transcriptional accessory protein"/>
    <property type="match status" value="1"/>
</dbReference>
<dbReference type="PROSITE" id="PS50126">
    <property type="entry name" value="S1"/>
    <property type="match status" value="1"/>
</dbReference>
<dbReference type="Pfam" id="PF16921">
    <property type="entry name" value="Tex_YqgF"/>
    <property type="match status" value="1"/>
</dbReference>
<dbReference type="Gene3D" id="3.30.420.140">
    <property type="entry name" value="YqgF/RNase H-like domain"/>
    <property type="match status" value="1"/>
</dbReference>
<organism evidence="3 4">
    <name type="scientific">Exaiptasia diaphana</name>
    <name type="common">Tropical sea anemone</name>
    <name type="synonym">Aiptasia pulchella</name>
    <dbReference type="NCBI Taxonomy" id="2652724"/>
    <lineage>
        <taxon>Eukaryota</taxon>
        <taxon>Metazoa</taxon>
        <taxon>Cnidaria</taxon>
        <taxon>Anthozoa</taxon>
        <taxon>Hexacorallia</taxon>
        <taxon>Actiniaria</taxon>
        <taxon>Aiptasiidae</taxon>
        <taxon>Exaiptasia</taxon>
    </lineage>
</organism>
<evidence type="ECO:0000256" key="1">
    <source>
        <dbReference type="SAM" id="MobiDB-lite"/>
    </source>
</evidence>
<dbReference type="SUPFAM" id="SSF53098">
    <property type="entry name" value="Ribonuclease H-like"/>
    <property type="match status" value="1"/>
</dbReference>
<dbReference type="InterPro" id="IPR012340">
    <property type="entry name" value="NA-bd_OB-fold"/>
</dbReference>
<dbReference type="InterPro" id="IPR012337">
    <property type="entry name" value="RNaseH-like_sf"/>
</dbReference>
<dbReference type="Gene3D" id="1.10.150.310">
    <property type="entry name" value="Tex RuvX-like domain-like"/>
    <property type="match status" value="2"/>
</dbReference>
<sequence>SSLKKRAEIESKKVFTQNLYSLLLSTPVKGKTVLALDPGYTNGCKMALLSPTGTVLETGLMFPTGRKANIKNAQSEVLSLVRRHSCETIAIGNGVACRETEMFIAKMIKEEAFSPLEVVYCIVSEDGASVYSASKEAIAELPDIDLSMRGAVSIGRRLQDPLLELVKIEPKHLGIGMYQHDIPESMLRTALQGVFTDCVSLVGVDVNAAGVSTLKHIAGLNEKKAASILEWRTKNKRFENRKQLAYVKGIGKKSYEQCSGFLKILPDCSRNVDSEVVKSEEYFLMANNDDDDDFDASKRSKRKRPQKKSVSKRSKPSCTSSGYNYLDATLIHPESYEFAEKLMKNLSVSARDIGTTKMIAAIEGLMVKESVYNLASEYGVDVSTVELVIDGLKKPIDYDIRSSFEKPVFKKGLMLFEDLQPGMPLSGRVTNVTTFGAFVDCGVGRDGLIYESQLKNRDDPLSAGDVVEVTVNSVDNNKGQFQLRLVSVRPRLKAQLLTTS</sequence>
<keyword evidence="4" id="KW-1185">Reference proteome</keyword>
<dbReference type="GO" id="GO:0006139">
    <property type="term" value="P:nucleobase-containing compound metabolic process"/>
    <property type="evidence" value="ECO:0007669"/>
    <property type="project" value="InterPro"/>
</dbReference>
<dbReference type="EnsemblMetazoa" id="XM_021036976.2">
    <property type="protein sequence ID" value="XP_020892635.2"/>
    <property type="gene ID" value="LOC110231908"/>
</dbReference>
<dbReference type="OMA" id="XAKLTSD"/>
<dbReference type="SMART" id="SM00316">
    <property type="entry name" value="S1"/>
    <property type="match status" value="1"/>
</dbReference>
<name>A0A913WQM4_EXADI</name>
<dbReference type="SUPFAM" id="SSF47781">
    <property type="entry name" value="RuvA domain 2-like"/>
    <property type="match status" value="2"/>
</dbReference>
<evidence type="ECO:0000259" key="2">
    <source>
        <dbReference type="PROSITE" id="PS50126"/>
    </source>
</evidence>
<dbReference type="InterPro" id="IPR037027">
    <property type="entry name" value="YqgF/RNaseH-like_dom_sf"/>
</dbReference>
<dbReference type="InterPro" id="IPR006641">
    <property type="entry name" value="YqgF/RNaseH-like_dom"/>
</dbReference>
<accession>A0A913WQM4</accession>